<dbReference type="Pfam" id="PF13472">
    <property type="entry name" value="Lipase_GDSL_2"/>
    <property type="match status" value="1"/>
</dbReference>
<dbReference type="InterPro" id="IPR052762">
    <property type="entry name" value="PCW_deacetylase/CE"/>
</dbReference>
<organism evidence="3 4">
    <name type="scientific">Paenibacillus prosopidis</name>
    <dbReference type="NCBI Taxonomy" id="630520"/>
    <lineage>
        <taxon>Bacteria</taxon>
        <taxon>Bacillati</taxon>
        <taxon>Bacillota</taxon>
        <taxon>Bacilli</taxon>
        <taxon>Bacillales</taxon>
        <taxon>Paenibacillaceae</taxon>
        <taxon>Paenibacillus</taxon>
    </lineage>
</organism>
<accession>A0A368W5C6</accession>
<dbReference type="InterPro" id="IPR005084">
    <property type="entry name" value="CBM6"/>
</dbReference>
<dbReference type="InterPro" id="IPR037461">
    <property type="entry name" value="CtCE2-like_dom"/>
</dbReference>
<feature type="domain" description="CBM6" evidence="2">
    <location>
        <begin position="173"/>
        <end position="291"/>
    </location>
</feature>
<dbReference type="RefSeq" id="WP_245976003.1">
    <property type="nucleotide sequence ID" value="NZ_QPJD01000004.1"/>
</dbReference>
<dbReference type="Pfam" id="PF16990">
    <property type="entry name" value="CBM_35"/>
    <property type="match status" value="1"/>
</dbReference>
<dbReference type="SUPFAM" id="SSF52266">
    <property type="entry name" value="SGNH hydrolase"/>
    <property type="match status" value="1"/>
</dbReference>
<reference evidence="3 4" key="1">
    <citation type="submission" date="2018-07" db="EMBL/GenBank/DDBJ databases">
        <title>Genomic Encyclopedia of Type Strains, Phase III (KMG-III): the genomes of soil and plant-associated and newly described type strains.</title>
        <authorList>
            <person name="Whitman W."/>
        </authorList>
    </citation>
    <scope>NUCLEOTIDE SEQUENCE [LARGE SCALE GENOMIC DNA]</scope>
    <source>
        <strain evidence="3 4">CECT 7506</strain>
    </source>
</reference>
<feature type="domain" description="CBM6" evidence="2">
    <location>
        <begin position="44"/>
        <end position="171"/>
    </location>
</feature>
<dbReference type="Gene3D" id="2.60.120.260">
    <property type="entry name" value="Galactose-binding domain-like"/>
    <property type="match status" value="3"/>
</dbReference>
<dbReference type="AlphaFoldDB" id="A0A368W5C6"/>
<dbReference type="InterPro" id="IPR036514">
    <property type="entry name" value="SGNH_hydro_sf"/>
</dbReference>
<dbReference type="PANTHER" id="PTHR37834">
    <property type="entry name" value="GDSL-LIKE LIPASE/ACYLHYDROLASE DOMAIN PROTEIN (AFU_ORTHOLOGUE AFUA_2G00620)"/>
    <property type="match status" value="1"/>
</dbReference>
<dbReference type="Gene3D" id="3.40.50.1110">
    <property type="entry name" value="SGNH hydrolase"/>
    <property type="match status" value="1"/>
</dbReference>
<dbReference type="EMBL" id="QPJD01000004">
    <property type="protein sequence ID" value="RCW49631.1"/>
    <property type="molecule type" value="Genomic_DNA"/>
</dbReference>
<name>A0A368W5C6_9BACL</name>
<dbReference type="SUPFAM" id="SSF49785">
    <property type="entry name" value="Galactose-binding domain-like"/>
    <property type="match status" value="2"/>
</dbReference>
<dbReference type="InterPro" id="IPR008979">
    <property type="entry name" value="Galactose-bd-like_sf"/>
</dbReference>
<feature type="chain" id="PRO_5016934608" evidence="1">
    <location>
        <begin position="34"/>
        <end position="644"/>
    </location>
</feature>
<dbReference type="InterPro" id="IPR040794">
    <property type="entry name" value="CE2_N"/>
</dbReference>
<gene>
    <name evidence="3" type="ORF">DFP97_104289</name>
</gene>
<dbReference type="InterPro" id="IPR013830">
    <property type="entry name" value="SGNH_hydro"/>
</dbReference>
<keyword evidence="1" id="KW-0732">Signal</keyword>
<dbReference type="GO" id="GO:0030246">
    <property type="term" value="F:carbohydrate binding"/>
    <property type="evidence" value="ECO:0007669"/>
    <property type="project" value="InterPro"/>
</dbReference>
<evidence type="ECO:0000259" key="2">
    <source>
        <dbReference type="PROSITE" id="PS51175"/>
    </source>
</evidence>
<evidence type="ECO:0000313" key="4">
    <source>
        <dbReference type="Proteomes" id="UP000252415"/>
    </source>
</evidence>
<evidence type="ECO:0000256" key="1">
    <source>
        <dbReference type="SAM" id="SignalP"/>
    </source>
</evidence>
<dbReference type="Proteomes" id="UP000252415">
    <property type="component" value="Unassembled WGS sequence"/>
</dbReference>
<dbReference type="Pfam" id="PF17996">
    <property type="entry name" value="CE2_N"/>
    <property type="match status" value="1"/>
</dbReference>
<sequence length="644" mass="69406">MNTKKESLRFIKQIISLCMSVSLLLMCALPATAADSDPFLPPEATIQLEAEQAALSGGVQVNTNHPGYTGSGFLDGFWNFGGTATFTVNVPASGKYNVTARYGNAAFNPATVSLIVNGTKIKQTSLPLLANWDTWGNQTETVTLNAGVNTIAYKYDNGDTGIINLDHIQVSPAPIEAETATRLGFASVYNDSSASGGQAVQYLHVSGNGIQFNNVPAATSLTVRYAATNSGTYSMYVNGVKTKTISFTGNGTWNGAYTNVTVPVNIPAGATLKLQYDAGDTGWNVDYIILAQGDQLFRADKDFVKPIGRTVFYNDTLWLALSGSGAEFKFRGTKAQITMKGDQIALGQTDYARIGIYANGVRVVDDLLNQPQKTYTVFESATEQDVVIRIVKLSEANRSTTGIQEIRVNAVNGIQPTQSSARKIEIIGDSITAGYGVDDVKENGFSTATEDVTKTYAYKTAAALQADYSVVAYSGHGIVSGYTGNGEKNASLLVPNNYDIIARTAGRIDGNLDVNNSPWDFNKFVPDLIVINLGTNDYSYTNDDPVKQAEYRDAYVEFLKQVRARNANARLMCTVGIMGDALFPMVEQAAAAYTNQTGDTNISVMKFDVQLWEDGFGADWHPSEATHTKAAAKLIANIKAVMNW</sequence>
<comment type="caution">
    <text evidence="3">The sequence shown here is derived from an EMBL/GenBank/DDBJ whole genome shotgun (WGS) entry which is preliminary data.</text>
</comment>
<proteinExistence type="predicted"/>
<dbReference type="GO" id="GO:0052689">
    <property type="term" value="F:carboxylic ester hydrolase activity"/>
    <property type="evidence" value="ECO:0007669"/>
    <property type="project" value="InterPro"/>
</dbReference>
<dbReference type="PANTHER" id="PTHR37834:SF2">
    <property type="entry name" value="ESTERASE, SGNH HYDROLASE-TYPE"/>
    <property type="match status" value="1"/>
</dbReference>
<dbReference type="CDD" id="cd01831">
    <property type="entry name" value="Endoglucanase_E_like"/>
    <property type="match status" value="1"/>
</dbReference>
<evidence type="ECO:0000313" key="3">
    <source>
        <dbReference type="EMBL" id="RCW49631.1"/>
    </source>
</evidence>
<protein>
    <submittedName>
        <fullName evidence="3">Lysophospholipase L1-like esterase</fullName>
    </submittedName>
</protein>
<dbReference type="CDD" id="cd04083">
    <property type="entry name" value="CBM35_Lmo2446-like"/>
    <property type="match status" value="1"/>
</dbReference>
<keyword evidence="4" id="KW-1185">Reference proteome</keyword>
<feature type="signal peptide" evidence="1">
    <location>
        <begin position="1"/>
        <end position="33"/>
    </location>
</feature>
<dbReference type="PROSITE" id="PS51175">
    <property type="entry name" value="CBM6"/>
    <property type="match status" value="2"/>
</dbReference>